<name>A0AA37MY06_9FIRM</name>
<dbReference type="EMBL" id="BQKV01000025">
    <property type="protein sequence ID" value="GJN64007.1"/>
    <property type="molecule type" value="Genomic_DNA"/>
</dbReference>
<dbReference type="Proteomes" id="UP001055185">
    <property type="component" value="Unassembled WGS sequence"/>
</dbReference>
<organism evidence="2 3">
    <name type="scientific">Faecalibacterium gallinarum</name>
    <dbReference type="NCBI Taxonomy" id="2903556"/>
    <lineage>
        <taxon>Bacteria</taxon>
        <taxon>Bacillati</taxon>
        <taxon>Bacillota</taxon>
        <taxon>Clostridia</taxon>
        <taxon>Eubacteriales</taxon>
        <taxon>Oscillospiraceae</taxon>
        <taxon>Faecalibacterium</taxon>
    </lineage>
</organism>
<feature type="region of interest" description="Disordered" evidence="1">
    <location>
        <begin position="68"/>
        <end position="89"/>
    </location>
</feature>
<evidence type="ECO:0000313" key="3">
    <source>
        <dbReference type="Proteomes" id="UP001055185"/>
    </source>
</evidence>
<reference evidence="2" key="1">
    <citation type="journal article" date="2022" name="Int. J. Syst. Evol. Microbiol.">
        <title>Genome-based, phenotypic and chemotaxonomic classification of Faecalibacterium strains: proposal of three novel species Faecalibacterium duncaniae sp. nov., Faecalibacterium hattorii sp. nov. and Faecalibacterium gallinarum sp. nov. .</title>
        <authorList>
            <person name="Sakamoto M."/>
            <person name="Sakurai N."/>
            <person name="Tanno H."/>
            <person name="Iino T."/>
            <person name="Ohkuma M."/>
            <person name="Endo A."/>
        </authorList>
    </citation>
    <scope>NUCLEOTIDE SEQUENCE</scope>
    <source>
        <strain evidence="2">JCM 17207</strain>
    </source>
</reference>
<proteinExistence type="predicted"/>
<evidence type="ECO:0000256" key="1">
    <source>
        <dbReference type="SAM" id="MobiDB-lite"/>
    </source>
</evidence>
<gene>
    <name evidence="2" type="ORF">JCM17207_06320</name>
</gene>
<sequence length="89" mass="9409">MLFWAAGVRGLFAGGNSALALCFLAGSSLRRLGGCMAAWAAGKRKEYSLPCPPSEGLLGAWKEEGLKSPLIQPSRTDGKETASPDYHIL</sequence>
<dbReference type="AlphaFoldDB" id="A0AA37MY06"/>
<comment type="caution">
    <text evidence="2">The sequence shown here is derived from an EMBL/GenBank/DDBJ whole genome shotgun (WGS) entry which is preliminary data.</text>
</comment>
<accession>A0AA37MY06</accession>
<feature type="compositionally biased region" description="Basic and acidic residues" evidence="1">
    <location>
        <begin position="76"/>
        <end position="89"/>
    </location>
</feature>
<protein>
    <submittedName>
        <fullName evidence="2">Uncharacterized protein</fullName>
    </submittedName>
</protein>
<evidence type="ECO:0000313" key="2">
    <source>
        <dbReference type="EMBL" id="GJN64007.1"/>
    </source>
</evidence>
<keyword evidence="3" id="KW-1185">Reference proteome</keyword>